<keyword evidence="8" id="KW-0028">Amino-acid biosynthesis</keyword>
<comment type="subcellular location">
    <subcellularLocation>
        <location evidence="1 8">Cytoplasm</location>
    </subcellularLocation>
</comment>
<dbReference type="InterPro" id="IPR016117">
    <property type="entry name" value="ArgJ-like_dom_sf"/>
</dbReference>
<evidence type="ECO:0000256" key="4">
    <source>
        <dbReference type="ARBA" id="ARBA00022490"/>
    </source>
</evidence>
<organism evidence="9 10">
    <name type="scientific">Saltatorellus ferox</name>
    <dbReference type="NCBI Taxonomy" id="2528018"/>
    <lineage>
        <taxon>Bacteria</taxon>
        <taxon>Pseudomonadati</taxon>
        <taxon>Planctomycetota</taxon>
        <taxon>Planctomycetia</taxon>
        <taxon>Planctomycetia incertae sedis</taxon>
        <taxon>Saltatorellus</taxon>
    </lineage>
</organism>
<keyword evidence="10" id="KW-1185">Reference proteome</keyword>
<keyword evidence="8" id="KW-0511">Multifunctional enzyme</keyword>
<dbReference type="OrthoDB" id="9804242at2"/>
<feature type="binding site" evidence="8">
    <location>
        <position position="264"/>
    </location>
    <ligand>
        <name>substrate</name>
    </ligand>
</feature>
<dbReference type="FunFam" id="3.10.20.340:FF:000003">
    <property type="entry name" value="Arginine biosynthesis bifunctional protein ArgJ"/>
    <property type="match status" value="1"/>
</dbReference>
<dbReference type="HAMAP" id="MF_01106">
    <property type="entry name" value="ArgJ"/>
    <property type="match status" value="1"/>
</dbReference>
<dbReference type="GO" id="GO:0006526">
    <property type="term" value="P:L-arginine biosynthetic process"/>
    <property type="evidence" value="ECO:0007669"/>
    <property type="project" value="UniProtKB-UniRule"/>
</dbReference>
<dbReference type="PANTHER" id="PTHR23100:SF0">
    <property type="entry name" value="ARGININE BIOSYNTHESIS BIFUNCTIONAL PROTEIN ARGJ, MITOCHONDRIAL"/>
    <property type="match status" value="1"/>
</dbReference>
<evidence type="ECO:0000256" key="1">
    <source>
        <dbReference type="ARBA" id="ARBA00004496"/>
    </source>
</evidence>
<dbReference type="NCBIfam" id="NF003802">
    <property type="entry name" value="PRK05388.1"/>
    <property type="match status" value="1"/>
</dbReference>
<evidence type="ECO:0000256" key="3">
    <source>
        <dbReference type="ARBA" id="ARBA00011475"/>
    </source>
</evidence>
<protein>
    <recommendedName>
        <fullName evidence="8">Arginine biosynthesis bifunctional protein ArgJ</fullName>
    </recommendedName>
    <domain>
        <recommendedName>
            <fullName evidence="8">Glutamate N-acetyltransferase</fullName>
            <ecNumber evidence="8">2.3.1.35</ecNumber>
        </recommendedName>
        <alternativeName>
            <fullName evidence="8">Ornithine acetyltransferase</fullName>
            <shortName evidence="8">OATase</shortName>
        </alternativeName>
        <alternativeName>
            <fullName evidence="8">Ornithine transacetylase</fullName>
        </alternativeName>
    </domain>
    <domain>
        <recommendedName>
            <fullName evidence="8">Amino-acid acetyltransferase</fullName>
            <ecNumber evidence="8">2.3.1.1</ecNumber>
        </recommendedName>
        <alternativeName>
            <fullName evidence="8">N-acetylglutamate synthase</fullName>
            <shortName evidence="8">AGSase</shortName>
        </alternativeName>
    </domain>
    <component>
        <recommendedName>
            <fullName evidence="8">Arginine biosynthesis bifunctional protein ArgJ alpha chain</fullName>
        </recommendedName>
    </component>
    <component>
        <recommendedName>
            <fullName evidence="8">Arginine biosynthesis bifunctional protein ArgJ beta chain</fullName>
        </recommendedName>
    </component>
</protein>
<dbReference type="Pfam" id="PF01960">
    <property type="entry name" value="ArgJ"/>
    <property type="match status" value="1"/>
</dbReference>
<keyword evidence="8" id="KW-0055">Arginine biosynthesis</keyword>
<evidence type="ECO:0000313" key="10">
    <source>
        <dbReference type="Proteomes" id="UP000320390"/>
    </source>
</evidence>
<dbReference type="EC" id="2.3.1.35" evidence="8"/>
<comment type="pathway">
    <text evidence="8">Amino-acid biosynthesis; L-arginine biosynthesis; L-ornithine and N-acetyl-L-glutamate from L-glutamate and N(2)-acetyl-L-ornithine (cyclic): step 1/1.</text>
</comment>
<dbReference type="Gene3D" id="3.10.20.340">
    <property type="entry name" value="ArgJ beta chain, C-terminal domain"/>
    <property type="match status" value="1"/>
</dbReference>
<evidence type="ECO:0000256" key="2">
    <source>
        <dbReference type="ARBA" id="ARBA00006774"/>
    </source>
</evidence>
<gene>
    <name evidence="8 9" type="primary">argJ</name>
    <name evidence="9" type="ORF">Poly30_17990</name>
</gene>
<dbReference type="NCBIfam" id="TIGR00120">
    <property type="entry name" value="ArgJ"/>
    <property type="match status" value="1"/>
</dbReference>
<keyword evidence="5 8" id="KW-0808">Transferase</keyword>
<dbReference type="Gene3D" id="3.60.70.12">
    <property type="entry name" value="L-amino peptidase D-ALA esterase/amidase"/>
    <property type="match status" value="1"/>
</dbReference>
<name>A0A518EQD0_9BACT</name>
<keyword evidence="6 8" id="KW-0068">Autocatalytic cleavage</keyword>
<comment type="pathway">
    <text evidence="8">Amino-acid biosynthesis; L-arginine biosynthesis; N(2)-acetyl-L-ornithine from L-glutamate: step 1/4.</text>
</comment>
<dbReference type="InterPro" id="IPR042195">
    <property type="entry name" value="ArgJ_beta_C"/>
</dbReference>
<dbReference type="GO" id="GO:0005737">
    <property type="term" value="C:cytoplasm"/>
    <property type="evidence" value="ECO:0007669"/>
    <property type="project" value="UniProtKB-SubCell"/>
</dbReference>
<dbReference type="InterPro" id="IPR002813">
    <property type="entry name" value="Arg_biosynth_ArgJ"/>
</dbReference>
<dbReference type="SUPFAM" id="SSF56266">
    <property type="entry name" value="DmpA/ArgJ-like"/>
    <property type="match status" value="1"/>
</dbReference>
<feature type="binding site" evidence="8">
    <location>
        <position position="177"/>
    </location>
    <ligand>
        <name>substrate</name>
    </ligand>
</feature>
<feature type="active site" description="Nucleophile" evidence="8">
    <location>
        <position position="188"/>
    </location>
</feature>
<dbReference type="UniPathway" id="UPA00068">
    <property type="reaction ID" value="UER00106"/>
</dbReference>
<feature type="binding site" evidence="8">
    <location>
        <position position="151"/>
    </location>
    <ligand>
        <name>substrate</name>
    </ligand>
</feature>
<comment type="catalytic activity">
    <reaction evidence="8">
        <text>N(2)-acetyl-L-ornithine + L-glutamate = N-acetyl-L-glutamate + L-ornithine</text>
        <dbReference type="Rhea" id="RHEA:15349"/>
        <dbReference type="ChEBI" id="CHEBI:29985"/>
        <dbReference type="ChEBI" id="CHEBI:44337"/>
        <dbReference type="ChEBI" id="CHEBI:46911"/>
        <dbReference type="ChEBI" id="CHEBI:57805"/>
        <dbReference type="EC" id="2.3.1.35"/>
    </reaction>
</comment>
<dbReference type="EMBL" id="CP036434">
    <property type="protein sequence ID" value="QDV06290.1"/>
    <property type="molecule type" value="Genomic_DNA"/>
</dbReference>
<dbReference type="GO" id="GO:0004358">
    <property type="term" value="F:L-glutamate N-acetyltransferase activity, acting on acetyl-L-ornithine as donor"/>
    <property type="evidence" value="ECO:0007669"/>
    <property type="project" value="UniProtKB-UniRule"/>
</dbReference>
<feature type="chain" id="PRO_5023561710" description="Arginine biosynthesis bifunctional protein ArgJ alpha chain" evidence="8">
    <location>
        <begin position="1"/>
        <end position="187"/>
    </location>
</feature>
<dbReference type="AlphaFoldDB" id="A0A518EQD0"/>
<sequence>MNQSQPLLPRGFRASAVHSGIRKNKQRLDLALMVADEPRPLAAVFTKSLLLGAHIPVSRASLEASGGHVRAIVVNAGNANCSTGPQGLEDNRTVTRRTAERLGCAPEEVLFFSTGVIGALLPMDRILTALPGLCDSLSEGGAEEFSRAIMTTDLVPKMVVDSLGQDGDGPRLMGFAKGSGMIHPDMATMFGFLLTDASLGEDPRGLLQRVNGRSFQRMTVDGDTSPNDSVVLWGTGLAGEAPDIEPAVTRMAQDLARKIAADGEGATRLLSIRVTGAPDEAAAVLVGRTVGTSPLVKTAVHGRDPNWGRIVAAAARAGVPFDPQRSSLRIGGAEVYRAGVPCPENENAAHEHMLKDHEVRIELDLAAGTEEAECWTCDYSADYVRINADYRS</sequence>
<dbReference type="CDD" id="cd02152">
    <property type="entry name" value="OAT"/>
    <property type="match status" value="1"/>
</dbReference>
<feature type="binding site" evidence="8">
    <location>
        <position position="392"/>
    </location>
    <ligand>
        <name>substrate</name>
    </ligand>
</feature>
<feature type="site" description="Involved in the stabilization of negative charge on the oxyanion by the formation of the oxyanion hole" evidence="8">
    <location>
        <position position="115"/>
    </location>
</feature>
<evidence type="ECO:0000256" key="5">
    <source>
        <dbReference type="ARBA" id="ARBA00022679"/>
    </source>
</evidence>
<feature type="binding site" evidence="8">
    <location>
        <position position="188"/>
    </location>
    <ligand>
        <name>substrate</name>
    </ligand>
</feature>
<dbReference type="EC" id="2.3.1.1" evidence="8"/>
<dbReference type="GO" id="GO:0004042">
    <property type="term" value="F:L-glutamate N-acetyltransferase activity"/>
    <property type="evidence" value="ECO:0007669"/>
    <property type="project" value="UniProtKB-UniRule"/>
</dbReference>
<dbReference type="PANTHER" id="PTHR23100">
    <property type="entry name" value="ARGININE BIOSYNTHESIS BIFUNCTIONAL PROTEIN ARGJ"/>
    <property type="match status" value="1"/>
</dbReference>
<comment type="function">
    <text evidence="8">Catalyzes two activities which are involved in the cyclic version of arginine biosynthesis: the synthesis of N-acetylglutamate from glutamate and acetyl-CoA as the acetyl donor, and of ornithine by transacetylation between N(2)-acetylornithine and glutamate.</text>
</comment>
<keyword evidence="4 8" id="KW-0963">Cytoplasm</keyword>
<dbReference type="Proteomes" id="UP000320390">
    <property type="component" value="Chromosome"/>
</dbReference>
<keyword evidence="7 8" id="KW-0012">Acyltransferase</keyword>
<feature type="chain" id="PRO_5023561711" description="Arginine biosynthesis bifunctional protein ArgJ beta chain" evidence="8">
    <location>
        <begin position="188"/>
        <end position="392"/>
    </location>
</feature>
<feature type="site" description="Cleavage; by autolysis" evidence="8">
    <location>
        <begin position="187"/>
        <end position="188"/>
    </location>
</feature>
<comment type="subunit">
    <text evidence="3 8">Heterotetramer of two alpha and two beta chains.</text>
</comment>
<dbReference type="RefSeq" id="WP_145196340.1">
    <property type="nucleotide sequence ID" value="NZ_CP036434.1"/>
</dbReference>
<evidence type="ECO:0000256" key="8">
    <source>
        <dbReference type="HAMAP-Rule" id="MF_01106"/>
    </source>
</evidence>
<proteinExistence type="inferred from homology"/>
<feature type="binding site" evidence="8">
    <location>
        <position position="387"/>
    </location>
    <ligand>
        <name>substrate</name>
    </ligand>
</feature>
<reference evidence="9 10" key="1">
    <citation type="submission" date="2019-02" db="EMBL/GenBank/DDBJ databases">
        <title>Deep-cultivation of Planctomycetes and their phenomic and genomic characterization uncovers novel biology.</title>
        <authorList>
            <person name="Wiegand S."/>
            <person name="Jogler M."/>
            <person name="Boedeker C."/>
            <person name="Pinto D."/>
            <person name="Vollmers J."/>
            <person name="Rivas-Marin E."/>
            <person name="Kohn T."/>
            <person name="Peeters S.H."/>
            <person name="Heuer A."/>
            <person name="Rast P."/>
            <person name="Oberbeckmann S."/>
            <person name="Bunk B."/>
            <person name="Jeske O."/>
            <person name="Meyerdierks A."/>
            <person name="Storesund J.E."/>
            <person name="Kallscheuer N."/>
            <person name="Luecker S."/>
            <person name="Lage O.M."/>
            <person name="Pohl T."/>
            <person name="Merkel B.J."/>
            <person name="Hornburger P."/>
            <person name="Mueller R.-W."/>
            <person name="Bruemmer F."/>
            <person name="Labrenz M."/>
            <person name="Spormann A.M."/>
            <person name="Op den Camp H."/>
            <person name="Overmann J."/>
            <person name="Amann R."/>
            <person name="Jetten M.S.M."/>
            <person name="Mascher T."/>
            <person name="Medema M.H."/>
            <person name="Devos D.P."/>
            <person name="Kaster A.-K."/>
            <person name="Ovreas L."/>
            <person name="Rohde M."/>
            <person name="Galperin M.Y."/>
            <person name="Jogler C."/>
        </authorList>
    </citation>
    <scope>NUCLEOTIDE SEQUENCE [LARGE SCALE GENOMIC DNA]</scope>
    <source>
        <strain evidence="9 10">Poly30</strain>
    </source>
</reference>
<dbReference type="GO" id="GO:0006592">
    <property type="term" value="P:ornithine biosynthetic process"/>
    <property type="evidence" value="ECO:0007669"/>
    <property type="project" value="TreeGrafter"/>
</dbReference>
<feature type="site" description="Involved in the stabilization of negative charge on the oxyanion by the formation of the oxyanion hole" evidence="8">
    <location>
        <position position="114"/>
    </location>
</feature>
<evidence type="ECO:0000256" key="7">
    <source>
        <dbReference type="ARBA" id="ARBA00023315"/>
    </source>
</evidence>
<comment type="similarity">
    <text evidence="2 8">Belongs to the ArgJ family.</text>
</comment>
<accession>A0A518EQD0</accession>
<evidence type="ECO:0000256" key="6">
    <source>
        <dbReference type="ARBA" id="ARBA00022813"/>
    </source>
</evidence>
<comment type="catalytic activity">
    <reaction evidence="8">
        <text>L-glutamate + acetyl-CoA = N-acetyl-L-glutamate + CoA + H(+)</text>
        <dbReference type="Rhea" id="RHEA:24292"/>
        <dbReference type="ChEBI" id="CHEBI:15378"/>
        <dbReference type="ChEBI" id="CHEBI:29985"/>
        <dbReference type="ChEBI" id="CHEBI:44337"/>
        <dbReference type="ChEBI" id="CHEBI:57287"/>
        <dbReference type="ChEBI" id="CHEBI:57288"/>
        <dbReference type="EC" id="2.3.1.1"/>
    </reaction>
</comment>
<evidence type="ECO:0000313" key="9">
    <source>
        <dbReference type="EMBL" id="QDV06290.1"/>
    </source>
</evidence>